<keyword evidence="3" id="KW-1185">Reference proteome</keyword>
<evidence type="ECO:0000313" key="2">
    <source>
        <dbReference type="EMBL" id="EJK49443.1"/>
    </source>
</evidence>
<name>K0R7K9_THAOC</name>
<feature type="region of interest" description="Disordered" evidence="1">
    <location>
        <begin position="33"/>
        <end position="65"/>
    </location>
</feature>
<organism evidence="2 3">
    <name type="scientific">Thalassiosira oceanica</name>
    <name type="common">Marine diatom</name>
    <dbReference type="NCBI Taxonomy" id="159749"/>
    <lineage>
        <taxon>Eukaryota</taxon>
        <taxon>Sar</taxon>
        <taxon>Stramenopiles</taxon>
        <taxon>Ochrophyta</taxon>
        <taxon>Bacillariophyta</taxon>
        <taxon>Coscinodiscophyceae</taxon>
        <taxon>Thalassiosirophycidae</taxon>
        <taxon>Thalassiosirales</taxon>
        <taxon>Thalassiosiraceae</taxon>
        <taxon>Thalassiosira</taxon>
    </lineage>
</organism>
<sequence>MRQKLTQGPGEGTEEESSLLRKKFTGRYLSVFKGSSDGTSEASRGFEVGQDARPPALSQYIPGGVGDIAPEDFGRFIRELEAEVDGRASAAEEEARASPPVPSQQQGLV</sequence>
<evidence type="ECO:0000313" key="3">
    <source>
        <dbReference type="Proteomes" id="UP000266841"/>
    </source>
</evidence>
<feature type="non-terminal residue" evidence="2">
    <location>
        <position position="109"/>
    </location>
</feature>
<gene>
    <name evidence="2" type="ORF">THAOC_31682</name>
</gene>
<comment type="caution">
    <text evidence="2">The sequence shown here is derived from an EMBL/GenBank/DDBJ whole genome shotgun (WGS) entry which is preliminary data.</text>
</comment>
<protein>
    <submittedName>
        <fullName evidence="2">Uncharacterized protein</fullName>
    </submittedName>
</protein>
<dbReference type="AlphaFoldDB" id="K0R7K9"/>
<dbReference type="Proteomes" id="UP000266841">
    <property type="component" value="Unassembled WGS sequence"/>
</dbReference>
<evidence type="ECO:0000256" key="1">
    <source>
        <dbReference type="SAM" id="MobiDB-lite"/>
    </source>
</evidence>
<proteinExistence type="predicted"/>
<feature type="region of interest" description="Disordered" evidence="1">
    <location>
        <begin position="85"/>
        <end position="109"/>
    </location>
</feature>
<accession>K0R7K9</accession>
<reference evidence="2 3" key="1">
    <citation type="journal article" date="2012" name="Genome Biol.">
        <title>Genome and low-iron response of an oceanic diatom adapted to chronic iron limitation.</title>
        <authorList>
            <person name="Lommer M."/>
            <person name="Specht M."/>
            <person name="Roy A.S."/>
            <person name="Kraemer L."/>
            <person name="Andreson R."/>
            <person name="Gutowska M.A."/>
            <person name="Wolf J."/>
            <person name="Bergner S.V."/>
            <person name="Schilhabel M.B."/>
            <person name="Klostermeier U.C."/>
            <person name="Beiko R.G."/>
            <person name="Rosenstiel P."/>
            <person name="Hippler M."/>
            <person name="Laroche J."/>
        </authorList>
    </citation>
    <scope>NUCLEOTIDE SEQUENCE [LARGE SCALE GENOMIC DNA]</scope>
    <source>
        <strain evidence="2 3">CCMP1005</strain>
    </source>
</reference>
<dbReference type="EMBL" id="AGNL01044793">
    <property type="protein sequence ID" value="EJK49443.1"/>
    <property type="molecule type" value="Genomic_DNA"/>
</dbReference>